<dbReference type="NCBIfam" id="TIGR00020">
    <property type="entry name" value="prfB"/>
    <property type="match status" value="1"/>
</dbReference>
<keyword evidence="4" id="KW-0963">Cytoplasm</keyword>
<comment type="similarity">
    <text evidence="1 4">Belongs to the prokaryotic/mitochondrial release factor family.</text>
</comment>
<dbReference type="InterPro" id="IPR000352">
    <property type="entry name" value="Pep_chain_release_fac_I"/>
</dbReference>
<comment type="subcellular location">
    <subcellularLocation>
        <location evidence="4">Cytoplasm</location>
    </subcellularLocation>
</comment>
<evidence type="ECO:0000256" key="5">
    <source>
        <dbReference type="NCBIfam" id="TIGR00020"/>
    </source>
</evidence>
<dbReference type="Gene3D" id="3.30.160.20">
    <property type="match status" value="1"/>
</dbReference>
<dbReference type="Gene3D" id="3.30.70.1660">
    <property type="match status" value="1"/>
</dbReference>
<dbReference type="EMBL" id="LR027517">
    <property type="protein sequence ID" value="VCU53837.1"/>
    <property type="molecule type" value="Genomic_DNA"/>
</dbReference>
<evidence type="ECO:0000313" key="8">
    <source>
        <dbReference type="EMBL" id="VCU53837.1"/>
    </source>
</evidence>
<dbReference type="HAMAP" id="MF_00094">
    <property type="entry name" value="Rel_fac_2"/>
    <property type="match status" value="1"/>
</dbReference>
<comment type="function">
    <text evidence="4">Peptide chain release factor 2 directs the termination of translation in response to the peptide chain termination codons UGA and UAA.</text>
</comment>
<evidence type="ECO:0000256" key="6">
    <source>
        <dbReference type="SAM" id="Coils"/>
    </source>
</evidence>
<feature type="modified residue" description="N5-methylglutamine" evidence="4">
    <location>
        <position position="253"/>
    </location>
</feature>
<evidence type="ECO:0000259" key="7">
    <source>
        <dbReference type="PROSITE" id="PS00745"/>
    </source>
</evidence>
<evidence type="ECO:0000256" key="3">
    <source>
        <dbReference type="ARBA" id="ARBA00022917"/>
    </source>
</evidence>
<dbReference type="InterPro" id="IPR004374">
    <property type="entry name" value="PrfB"/>
</dbReference>
<dbReference type="AlphaFoldDB" id="A0A3P4ARR6"/>
<proteinExistence type="inferred from homology"/>
<reference evidence="8 9" key="1">
    <citation type="submission" date="2018-10" db="EMBL/GenBank/DDBJ databases">
        <authorList>
            <person name="Peiro R."/>
            <person name="Begona"/>
            <person name="Cbmso G."/>
            <person name="Lopez M."/>
            <person name="Gonzalez S."/>
            <person name="Sacristan E."/>
            <person name="Castillo E."/>
        </authorList>
    </citation>
    <scope>NUCLEOTIDE SEQUENCE [LARGE SCALE GENOMIC DNA]</scope>
    <source>
        <strain evidence="8">TTHNAR1</strain>
    </source>
</reference>
<comment type="PTM">
    <text evidence="4">Methylated by PrmC. Methylation increases the termination efficiency of RF2.</text>
</comment>
<feature type="coiled-coil region" evidence="6">
    <location>
        <begin position="282"/>
        <end position="314"/>
    </location>
</feature>
<gene>
    <name evidence="4 8" type="primary">prfB</name>
    <name evidence="8" type="ORF">TTHN1_01625</name>
</gene>
<organism evidence="8 9">
    <name type="scientific">Thermus thermophilus</name>
    <dbReference type="NCBI Taxonomy" id="274"/>
    <lineage>
        <taxon>Bacteria</taxon>
        <taxon>Thermotogati</taxon>
        <taxon>Deinococcota</taxon>
        <taxon>Deinococci</taxon>
        <taxon>Thermales</taxon>
        <taxon>Thermaceae</taxon>
        <taxon>Thermus</taxon>
    </lineage>
</organism>
<keyword evidence="6" id="KW-0175">Coiled coil</keyword>
<dbReference type="Pfam" id="PF03462">
    <property type="entry name" value="PCRF"/>
    <property type="match status" value="1"/>
</dbReference>
<keyword evidence="3 4" id="KW-0648">Protein biosynthesis</keyword>
<dbReference type="SUPFAM" id="SSF75620">
    <property type="entry name" value="Release factor"/>
    <property type="match status" value="1"/>
</dbReference>
<protein>
    <recommendedName>
        <fullName evidence="4 5">Peptide chain release factor 2</fullName>
        <shortName evidence="4">RF-2</shortName>
    </recommendedName>
</protein>
<dbReference type="Proteomes" id="UP000279841">
    <property type="component" value="Chromosome"/>
</dbReference>
<evidence type="ECO:0000256" key="1">
    <source>
        <dbReference type="ARBA" id="ARBA00010835"/>
    </source>
</evidence>
<accession>A0A3P4ARR6</accession>
<dbReference type="InterPro" id="IPR045853">
    <property type="entry name" value="Pep_chain_release_fac_I_sf"/>
</dbReference>
<dbReference type="FunFam" id="3.30.160.20:FF:000004">
    <property type="entry name" value="Peptide chain release factor 1"/>
    <property type="match status" value="1"/>
</dbReference>
<name>A0A3P4ARR6_THETH</name>
<dbReference type="Gene3D" id="1.20.58.410">
    <property type="entry name" value="Release factor"/>
    <property type="match status" value="1"/>
</dbReference>
<dbReference type="PROSITE" id="PS00745">
    <property type="entry name" value="RF_PROK_I"/>
    <property type="match status" value="1"/>
</dbReference>
<evidence type="ECO:0000256" key="4">
    <source>
        <dbReference type="HAMAP-Rule" id="MF_00094"/>
    </source>
</evidence>
<dbReference type="Pfam" id="PF00472">
    <property type="entry name" value="RF-1"/>
    <property type="match status" value="1"/>
</dbReference>
<feature type="domain" description="Prokaryotic-type class I peptide chain release factors" evidence="7">
    <location>
        <begin position="246"/>
        <end position="262"/>
    </location>
</feature>
<dbReference type="PANTHER" id="PTHR43116">
    <property type="entry name" value="PEPTIDE CHAIN RELEASE FACTOR 2"/>
    <property type="match status" value="1"/>
</dbReference>
<dbReference type="InterPro" id="IPR005139">
    <property type="entry name" value="PCRF"/>
</dbReference>
<evidence type="ECO:0000313" key="9">
    <source>
        <dbReference type="Proteomes" id="UP000279841"/>
    </source>
</evidence>
<dbReference type="GO" id="GO:0005737">
    <property type="term" value="C:cytoplasm"/>
    <property type="evidence" value="ECO:0007669"/>
    <property type="project" value="UniProtKB-SubCell"/>
</dbReference>
<sequence>MRLASQSAILVKVWTWNASRNAWKASGGIFDIPQKETRLRELERRLEDPSLWNDPEAARKVSQEAARLRRTVDTFRSLESDLQGLLELMEELPAEEREALKPELEEAAKKLDELYHQTLLNFPHAEKNAILTIQPGAGGTEACDWAEMLLRMYTRFAERQGFQVEVVDLTPGPEAGIDYAQILVKGENAYGLLSPEAGVHRLVRPSPFDASGRRHTSFAGVEVIPEVDEEVEVVLKPEELRIDVMRASGPGGQGVNTTDSAVRVVHLPTGITVTCQTTRSQIKNKELALKILKARLYELERKKREEELKALRGEVRPIEWGSQIRSYVLDKNYVKDHRTGLMRHDPENVLDGDLMDLIWAGLEWKAGRRQGAEEVEAE</sequence>
<evidence type="ECO:0000256" key="2">
    <source>
        <dbReference type="ARBA" id="ARBA00022481"/>
    </source>
</evidence>
<dbReference type="GO" id="GO:0016149">
    <property type="term" value="F:translation release factor activity, codon specific"/>
    <property type="evidence" value="ECO:0007669"/>
    <property type="project" value="UniProtKB-UniRule"/>
</dbReference>
<keyword evidence="2 4" id="KW-0488">Methylation</keyword>
<dbReference type="PANTHER" id="PTHR43116:SF3">
    <property type="entry name" value="CLASS I PEPTIDE CHAIN RELEASE FACTOR"/>
    <property type="match status" value="1"/>
</dbReference>
<dbReference type="SMART" id="SM00937">
    <property type="entry name" value="PCRF"/>
    <property type="match status" value="1"/>
</dbReference>